<accession>A0A3M2W3F6</accession>
<feature type="domain" description="ABC transmembrane type-1" evidence="5">
    <location>
        <begin position="1"/>
        <end position="83"/>
    </location>
</feature>
<evidence type="ECO:0000256" key="2">
    <source>
        <dbReference type="ARBA" id="ARBA00022692"/>
    </source>
</evidence>
<feature type="non-terminal residue" evidence="6">
    <location>
        <position position="83"/>
    </location>
</feature>
<evidence type="ECO:0000256" key="4">
    <source>
        <dbReference type="ARBA" id="ARBA00023136"/>
    </source>
</evidence>
<evidence type="ECO:0000313" key="6">
    <source>
        <dbReference type="EMBL" id="RML45966.1"/>
    </source>
</evidence>
<dbReference type="Pfam" id="PF00664">
    <property type="entry name" value="ABC_membrane"/>
    <property type="match status" value="1"/>
</dbReference>
<comment type="caution">
    <text evidence="6">The sequence shown here is derived from an EMBL/GenBank/DDBJ whole genome shotgun (WGS) entry which is preliminary data.</text>
</comment>
<evidence type="ECO:0000259" key="5">
    <source>
        <dbReference type="PROSITE" id="PS50929"/>
    </source>
</evidence>
<protein>
    <submittedName>
        <fullName evidence="6">ABC transporter, transmembrane region:ABC transporter</fullName>
    </submittedName>
</protein>
<dbReference type="Gene3D" id="1.20.1560.10">
    <property type="entry name" value="ABC transporter type 1, transmembrane domain"/>
    <property type="match status" value="1"/>
</dbReference>
<dbReference type="GO" id="GO:0005524">
    <property type="term" value="F:ATP binding"/>
    <property type="evidence" value="ECO:0007669"/>
    <property type="project" value="InterPro"/>
</dbReference>
<dbReference type="InterPro" id="IPR011527">
    <property type="entry name" value="ABC1_TM_dom"/>
</dbReference>
<gene>
    <name evidence="6" type="ORF">APX70_02110</name>
</gene>
<keyword evidence="3" id="KW-1133">Transmembrane helix</keyword>
<keyword evidence="4" id="KW-0472">Membrane</keyword>
<dbReference type="SUPFAM" id="SSF90123">
    <property type="entry name" value="ABC transporter transmembrane region"/>
    <property type="match status" value="1"/>
</dbReference>
<dbReference type="EMBL" id="RBNL01003714">
    <property type="protein sequence ID" value="RML45966.1"/>
    <property type="molecule type" value="Genomic_DNA"/>
</dbReference>
<evidence type="ECO:0000256" key="1">
    <source>
        <dbReference type="ARBA" id="ARBA00004651"/>
    </source>
</evidence>
<name>A0A3M2W3F6_PSEYM</name>
<dbReference type="Proteomes" id="UP000282378">
    <property type="component" value="Unassembled WGS sequence"/>
</dbReference>
<sequence length="83" mass="9156">MIAAWQGLGSFLGNYFLAKVSLGLVHDLRVELFNKLLVLPNRYFDTTNSGHLISRITFNVTMVTGAATDAIKVVIREGLTVVF</sequence>
<proteinExistence type="predicted"/>
<dbReference type="GO" id="GO:0005886">
    <property type="term" value="C:plasma membrane"/>
    <property type="evidence" value="ECO:0007669"/>
    <property type="project" value="UniProtKB-SubCell"/>
</dbReference>
<reference evidence="6 7" key="1">
    <citation type="submission" date="2018-08" db="EMBL/GenBank/DDBJ databases">
        <title>Recombination of ecologically and evolutionarily significant loci maintains genetic cohesion in the Pseudomonas syringae species complex.</title>
        <authorList>
            <person name="Dillon M."/>
            <person name="Thakur S."/>
            <person name="Almeida R.N.D."/>
            <person name="Weir B.S."/>
            <person name="Guttman D.S."/>
        </authorList>
    </citation>
    <scope>NUCLEOTIDE SEQUENCE [LARGE SCALE GENOMIC DNA]</scope>
    <source>
        <strain evidence="6 7">88_10</strain>
    </source>
</reference>
<evidence type="ECO:0000256" key="3">
    <source>
        <dbReference type="ARBA" id="ARBA00022989"/>
    </source>
</evidence>
<dbReference type="GO" id="GO:0140359">
    <property type="term" value="F:ABC-type transporter activity"/>
    <property type="evidence" value="ECO:0007669"/>
    <property type="project" value="InterPro"/>
</dbReference>
<keyword evidence="2 6" id="KW-0812">Transmembrane</keyword>
<dbReference type="InterPro" id="IPR036640">
    <property type="entry name" value="ABC1_TM_sf"/>
</dbReference>
<comment type="subcellular location">
    <subcellularLocation>
        <location evidence="1">Cell membrane</location>
        <topology evidence="1">Multi-pass membrane protein</topology>
    </subcellularLocation>
</comment>
<evidence type="ECO:0000313" key="7">
    <source>
        <dbReference type="Proteomes" id="UP000282378"/>
    </source>
</evidence>
<dbReference type="PROSITE" id="PS50929">
    <property type="entry name" value="ABC_TM1F"/>
    <property type="match status" value="1"/>
</dbReference>
<dbReference type="AlphaFoldDB" id="A0A3M2W3F6"/>
<organism evidence="6 7">
    <name type="scientific">Pseudomonas syringae pv. maculicola</name>
    <dbReference type="NCBI Taxonomy" id="59511"/>
    <lineage>
        <taxon>Bacteria</taxon>
        <taxon>Pseudomonadati</taxon>
        <taxon>Pseudomonadota</taxon>
        <taxon>Gammaproteobacteria</taxon>
        <taxon>Pseudomonadales</taxon>
        <taxon>Pseudomonadaceae</taxon>
        <taxon>Pseudomonas</taxon>
    </lineage>
</organism>